<organism evidence="3 4">
    <name type="scientific">Diplogelasinospora grovesii</name>
    <dbReference type="NCBI Taxonomy" id="303347"/>
    <lineage>
        <taxon>Eukaryota</taxon>
        <taxon>Fungi</taxon>
        <taxon>Dikarya</taxon>
        <taxon>Ascomycota</taxon>
        <taxon>Pezizomycotina</taxon>
        <taxon>Sordariomycetes</taxon>
        <taxon>Sordariomycetidae</taxon>
        <taxon>Sordariales</taxon>
        <taxon>Diplogelasinosporaceae</taxon>
        <taxon>Diplogelasinospora</taxon>
    </lineage>
</organism>
<feature type="transmembrane region" description="Helical" evidence="1">
    <location>
        <begin position="329"/>
        <end position="349"/>
    </location>
</feature>
<reference evidence="4" key="1">
    <citation type="journal article" date="2023" name="Mol. Phylogenet. Evol.">
        <title>Genome-scale phylogeny and comparative genomics of the fungal order Sordariales.</title>
        <authorList>
            <person name="Hensen N."/>
            <person name="Bonometti L."/>
            <person name="Westerberg I."/>
            <person name="Brannstrom I.O."/>
            <person name="Guillou S."/>
            <person name="Cros-Aarteil S."/>
            <person name="Calhoun S."/>
            <person name="Haridas S."/>
            <person name="Kuo A."/>
            <person name="Mondo S."/>
            <person name="Pangilinan J."/>
            <person name="Riley R."/>
            <person name="LaButti K."/>
            <person name="Andreopoulos B."/>
            <person name="Lipzen A."/>
            <person name="Chen C."/>
            <person name="Yan M."/>
            <person name="Daum C."/>
            <person name="Ng V."/>
            <person name="Clum A."/>
            <person name="Steindorff A."/>
            <person name="Ohm R.A."/>
            <person name="Martin F."/>
            <person name="Silar P."/>
            <person name="Natvig D.O."/>
            <person name="Lalanne C."/>
            <person name="Gautier V."/>
            <person name="Ament-Velasquez S.L."/>
            <person name="Kruys A."/>
            <person name="Hutchinson M.I."/>
            <person name="Powell A.J."/>
            <person name="Barry K."/>
            <person name="Miller A.N."/>
            <person name="Grigoriev I.V."/>
            <person name="Debuchy R."/>
            <person name="Gladieux P."/>
            <person name="Hiltunen Thoren M."/>
            <person name="Johannesson H."/>
        </authorList>
    </citation>
    <scope>NUCLEOTIDE SEQUENCE [LARGE SCALE GENOMIC DNA]</scope>
    <source>
        <strain evidence="4">CBS 340.73</strain>
    </source>
</reference>
<feature type="signal peptide" evidence="2">
    <location>
        <begin position="1"/>
        <end position="31"/>
    </location>
</feature>
<evidence type="ECO:0000313" key="3">
    <source>
        <dbReference type="EMBL" id="KAK3942814.1"/>
    </source>
</evidence>
<evidence type="ECO:0000256" key="1">
    <source>
        <dbReference type="SAM" id="Phobius"/>
    </source>
</evidence>
<feature type="chain" id="PRO_5042815142" evidence="2">
    <location>
        <begin position="32"/>
        <end position="387"/>
    </location>
</feature>
<keyword evidence="1" id="KW-0472">Membrane</keyword>
<feature type="transmembrane region" description="Helical" evidence="1">
    <location>
        <begin position="98"/>
        <end position="117"/>
    </location>
</feature>
<dbReference type="Proteomes" id="UP001303473">
    <property type="component" value="Unassembled WGS sequence"/>
</dbReference>
<evidence type="ECO:0000256" key="2">
    <source>
        <dbReference type="SAM" id="SignalP"/>
    </source>
</evidence>
<keyword evidence="1" id="KW-1133">Transmembrane helix</keyword>
<feature type="transmembrane region" description="Helical" evidence="1">
    <location>
        <begin position="260"/>
        <end position="282"/>
    </location>
</feature>
<dbReference type="EMBL" id="MU853770">
    <property type="protein sequence ID" value="KAK3942814.1"/>
    <property type="molecule type" value="Genomic_DNA"/>
</dbReference>
<feature type="transmembrane region" description="Helical" evidence="1">
    <location>
        <begin position="294"/>
        <end position="317"/>
    </location>
</feature>
<accession>A0AAN6S708</accession>
<feature type="transmembrane region" description="Helical" evidence="1">
    <location>
        <begin position="123"/>
        <end position="147"/>
    </location>
</feature>
<comment type="caution">
    <text evidence="3">The sequence shown here is derived from an EMBL/GenBank/DDBJ whole genome shotgun (WGS) entry which is preliminary data.</text>
</comment>
<dbReference type="AlphaFoldDB" id="A0AAN6S708"/>
<keyword evidence="2" id="KW-0732">Signal</keyword>
<proteinExistence type="predicted"/>
<feature type="transmembrane region" description="Helical" evidence="1">
    <location>
        <begin position="55"/>
        <end position="78"/>
    </location>
</feature>
<evidence type="ECO:0000313" key="4">
    <source>
        <dbReference type="Proteomes" id="UP001303473"/>
    </source>
</evidence>
<protein>
    <submittedName>
        <fullName evidence="3">Uncharacterized protein</fullName>
    </submittedName>
</protein>
<name>A0AAN6S708_9PEZI</name>
<sequence length="387" mass="42935">MAVFARFRFKPPSLVTLLTLTLALNVRPAWGFDLGEWLRNPGYNGTNTIKEEIHCYALPFGAIGFASHVMTYLTVLCLSLGRNPLMPWQRLQHRQFNLIVASMGLAISFPMTVLTMIRCRNSWSFILIAVWKLVLSLTLTSMTIHAARMIIDRPRKKKTGGTGGKEEEDALSLISSTVTYSTNGQHHHTYRPGYNAPNGSNPYLNSHNTTGYTGYSNSLYESSGRSIMGNGNTEEGEEVERAAYDDTPFDQTYKAQFKNIWWWAAFYFLGAIIGFVGVMNIVGKNMATSKDLRIVTGVFGGLVLAIVILVFLVICLVMDDSGLLGKIGIGCLTGSGVAVFVLTVLFAFYTDWVLAALAEDMVGYPSSENAVFYWSYFAAKRLPMFSF</sequence>
<keyword evidence="4" id="KW-1185">Reference proteome</keyword>
<keyword evidence="1" id="KW-0812">Transmembrane</keyword>
<gene>
    <name evidence="3" type="ORF">QBC46DRAFT_378898</name>
</gene>